<reference evidence="2 3" key="1">
    <citation type="submission" date="2023-08" db="EMBL/GenBank/DDBJ databases">
        <title>Black Yeasts Isolated from many extreme environments.</title>
        <authorList>
            <person name="Coleine C."/>
            <person name="Stajich J.E."/>
            <person name="Selbmann L."/>
        </authorList>
    </citation>
    <scope>NUCLEOTIDE SEQUENCE [LARGE SCALE GENOMIC DNA]</scope>
    <source>
        <strain evidence="2 3">CCFEE 536</strain>
    </source>
</reference>
<organism evidence="2 3">
    <name type="scientific">Cryomyces antarcticus</name>
    <dbReference type="NCBI Taxonomy" id="329879"/>
    <lineage>
        <taxon>Eukaryota</taxon>
        <taxon>Fungi</taxon>
        <taxon>Dikarya</taxon>
        <taxon>Ascomycota</taxon>
        <taxon>Pezizomycotina</taxon>
        <taxon>Dothideomycetes</taxon>
        <taxon>Dothideomycetes incertae sedis</taxon>
        <taxon>Cryomyces</taxon>
    </lineage>
</organism>
<gene>
    <name evidence="2" type="ORF">LTR16_001888</name>
</gene>
<feature type="compositionally biased region" description="Gly residues" evidence="1">
    <location>
        <begin position="466"/>
        <end position="476"/>
    </location>
</feature>
<feature type="region of interest" description="Disordered" evidence="1">
    <location>
        <begin position="285"/>
        <end position="397"/>
    </location>
</feature>
<protein>
    <submittedName>
        <fullName evidence="2">Uncharacterized protein</fullName>
    </submittedName>
</protein>
<feature type="compositionally biased region" description="Basic and acidic residues" evidence="1">
    <location>
        <begin position="315"/>
        <end position="326"/>
    </location>
</feature>
<feature type="compositionally biased region" description="Acidic residues" evidence="1">
    <location>
        <begin position="496"/>
        <end position="505"/>
    </location>
</feature>
<feature type="compositionally biased region" description="Basic and acidic residues" evidence="1">
    <location>
        <begin position="1"/>
        <end position="11"/>
    </location>
</feature>
<feature type="compositionally biased region" description="Low complexity" evidence="1">
    <location>
        <begin position="484"/>
        <end position="495"/>
    </location>
</feature>
<keyword evidence="3" id="KW-1185">Reference proteome</keyword>
<evidence type="ECO:0000313" key="3">
    <source>
        <dbReference type="Proteomes" id="UP001357485"/>
    </source>
</evidence>
<feature type="compositionally biased region" description="Polar residues" evidence="1">
    <location>
        <begin position="292"/>
        <end position="301"/>
    </location>
</feature>
<dbReference type="EMBL" id="JAVRRA010016534">
    <property type="protein sequence ID" value="KAK5201664.1"/>
    <property type="molecule type" value="Genomic_DNA"/>
</dbReference>
<evidence type="ECO:0000313" key="2">
    <source>
        <dbReference type="EMBL" id="KAK5201664.1"/>
    </source>
</evidence>
<dbReference type="Proteomes" id="UP001357485">
    <property type="component" value="Unassembled WGS sequence"/>
</dbReference>
<feature type="compositionally biased region" description="Low complexity" evidence="1">
    <location>
        <begin position="380"/>
        <end position="396"/>
    </location>
</feature>
<feature type="region of interest" description="Disordered" evidence="1">
    <location>
        <begin position="464"/>
        <end position="505"/>
    </location>
</feature>
<feature type="region of interest" description="Disordered" evidence="1">
    <location>
        <begin position="1"/>
        <end position="24"/>
    </location>
</feature>
<feature type="region of interest" description="Disordered" evidence="1">
    <location>
        <begin position="71"/>
        <end position="92"/>
    </location>
</feature>
<comment type="caution">
    <text evidence="2">The sequence shown here is derived from an EMBL/GenBank/DDBJ whole genome shotgun (WGS) entry which is preliminary data.</text>
</comment>
<feature type="compositionally biased region" description="Low complexity" evidence="1">
    <location>
        <begin position="338"/>
        <end position="349"/>
    </location>
</feature>
<evidence type="ECO:0000256" key="1">
    <source>
        <dbReference type="SAM" id="MobiDB-lite"/>
    </source>
</evidence>
<name>A0ABR0LQ07_9PEZI</name>
<proteinExistence type="predicted"/>
<sequence length="505" mass="54256">MHFASRKEKDRIGKRRKIDNRSHPYRAAIDGRMRVPSLEHELDMRGPFMSGALPVEQTIKIRIGDDALASQSQFSTRRNETNHQHHGPIRRESSGSMLLDAEQEEAYVQQEDYPTEKRIMEKAPCSTRCTKAPSDEVDGMLRDLWRSSSLHNYRDAQASSPQEEADFLSPRHFQPIMQDTTCVHDVNEEEFPPDLFEDSRRISTPIRAAKEGRPTTARTSERQCASEASRYFPTVSTPVGAGTQAAFVSASSECTPHNETSQFFLHTSTPIGAGTQAEFVLTRGEKHRGRNETSQPLSMTTRPVGAGTHARFPPKHAERDQKHKDASPCPSTVSTPVGAGTQAGAASASRAEHETRTAPSPSPWTACTPVGAGTQAPFVTTSSSSAPGPTTPASRSLATLSTPAAAGTHATFFTPRRSAPSAFTPHNEHSPSASLQQIAALAAKKPAAPTAEVDAAEEVWKRFVFGDGGGGGGGGDAETSWETGSRPGSGSSSSGDAEEVDLLVS</sequence>
<accession>A0ABR0LQ07</accession>
<feature type="compositionally biased region" description="Basic and acidic residues" evidence="1">
    <location>
        <begin position="77"/>
        <end position="92"/>
    </location>
</feature>